<evidence type="ECO:0000313" key="4">
    <source>
        <dbReference type="EMBL" id="EME46010.1"/>
    </source>
</evidence>
<dbReference type="InterPro" id="IPR008030">
    <property type="entry name" value="NmrA-like"/>
</dbReference>
<name>N1PUG8_DOTSN</name>
<dbReference type="InterPro" id="IPR045312">
    <property type="entry name" value="PCBER-like"/>
</dbReference>
<evidence type="ECO:0000256" key="1">
    <source>
        <dbReference type="ARBA" id="ARBA00022857"/>
    </source>
</evidence>
<dbReference type="Gene3D" id="3.90.25.10">
    <property type="entry name" value="UDP-galactose 4-epimerase, domain 1"/>
    <property type="match status" value="1"/>
</dbReference>
<protein>
    <recommendedName>
        <fullName evidence="3">NmrA-like domain-containing protein</fullName>
    </recommendedName>
</protein>
<gene>
    <name evidence="4" type="ORF">DOTSEDRAFT_126111</name>
</gene>
<dbReference type="STRING" id="675120.N1PUG8"/>
<dbReference type="Gene3D" id="3.40.50.720">
    <property type="entry name" value="NAD(P)-binding Rossmann-like Domain"/>
    <property type="match status" value="1"/>
</dbReference>
<dbReference type="OMA" id="TPYPENM"/>
<reference evidence="5" key="1">
    <citation type="journal article" date="2012" name="PLoS Genet.">
        <title>The genomes of the fungal plant pathogens Cladosporium fulvum and Dothistroma septosporum reveal adaptation to different hosts and lifestyles but also signatures of common ancestry.</title>
        <authorList>
            <person name="de Wit P.J.G.M."/>
            <person name="van der Burgt A."/>
            <person name="Oekmen B."/>
            <person name="Stergiopoulos I."/>
            <person name="Abd-Elsalam K.A."/>
            <person name="Aerts A.L."/>
            <person name="Bahkali A.H."/>
            <person name="Beenen H.G."/>
            <person name="Chettri P."/>
            <person name="Cox M.P."/>
            <person name="Datema E."/>
            <person name="de Vries R.P."/>
            <person name="Dhillon B."/>
            <person name="Ganley A.R."/>
            <person name="Griffiths S.A."/>
            <person name="Guo Y."/>
            <person name="Hamelin R.C."/>
            <person name="Henrissat B."/>
            <person name="Kabir M.S."/>
            <person name="Jashni M.K."/>
            <person name="Kema G."/>
            <person name="Klaubauf S."/>
            <person name="Lapidus A."/>
            <person name="Levasseur A."/>
            <person name="Lindquist E."/>
            <person name="Mehrabi R."/>
            <person name="Ohm R.A."/>
            <person name="Owen T.J."/>
            <person name="Salamov A."/>
            <person name="Schwelm A."/>
            <person name="Schijlen E."/>
            <person name="Sun H."/>
            <person name="van den Burg H.A."/>
            <person name="van Ham R.C.H.J."/>
            <person name="Zhang S."/>
            <person name="Goodwin S.B."/>
            <person name="Grigoriev I.V."/>
            <person name="Collemare J."/>
            <person name="Bradshaw R.E."/>
        </authorList>
    </citation>
    <scope>NUCLEOTIDE SEQUENCE [LARGE SCALE GENOMIC DNA]</scope>
    <source>
        <strain evidence="5">NZE10 / CBS 128990</strain>
    </source>
</reference>
<dbReference type="Pfam" id="PF05368">
    <property type="entry name" value="NmrA"/>
    <property type="match status" value="1"/>
</dbReference>
<dbReference type="InterPro" id="IPR051609">
    <property type="entry name" value="NmrA/Isoflavone_reductase-like"/>
</dbReference>
<dbReference type="PANTHER" id="PTHR47706">
    <property type="entry name" value="NMRA-LIKE FAMILY PROTEIN"/>
    <property type="match status" value="1"/>
</dbReference>
<feature type="domain" description="NmrA-like" evidence="3">
    <location>
        <begin position="5"/>
        <end position="251"/>
    </location>
</feature>
<evidence type="ECO:0000259" key="3">
    <source>
        <dbReference type="Pfam" id="PF05368"/>
    </source>
</evidence>
<keyword evidence="1" id="KW-0521">NADP</keyword>
<accession>N1PUG8</accession>
<dbReference type="EMBL" id="KB446537">
    <property type="protein sequence ID" value="EME46010.1"/>
    <property type="molecule type" value="Genomic_DNA"/>
</dbReference>
<dbReference type="CDD" id="cd05259">
    <property type="entry name" value="PCBER_SDR_a"/>
    <property type="match status" value="1"/>
</dbReference>
<reference evidence="4 5" key="2">
    <citation type="journal article" date="2012" name="PLoS Pathog.">
        <title>Diverse lifestyles and strategies of plant pathogenesis encoded in the genomes of eighteen Dothideomycetes fungi.</title>
        <authorList>
            <person name="Ohm R.A."/>
            <person name="Feau N."/>
            <person name="Henrissat B."/>
            <person name="Schoch C.L."/>
            <person name="Horwitz B.A."/>
            <person name="Barry K.W."/>
            <person name="Condon B.J."/>
            <person name="Copeland A.C."/>
            <person name="Dhillon B."/>
            <person name="Glaser F."/>
            <person name="Hesse C.N."/>
            <person name="Kosti I."/>
            <person name="LaButti K."/>
            <person name="Lindquist E.A."/>
            <person name="Lucas S."/>
            <person name="Salamov A.A."/>
            <person name="Bradshaw R.E."/>
            <person name="Ciuffetti L."/>
            <person name="Hamelin R.C."/>
            <person name="Kema G.H.J."/>
            <person name="Lawrence C."/>
            <person name="Scott J.A."/>
            <person name="Spatafora J.W."/>
            <person name="Turgeon B.G."/>
            <person name="de Wit P.J.G.M."/>
            <person name="Zhong S."/>
            <person name="Goodwin S.B."/>
            <person name="Grigoriev I.V."/>
        </authorList>
    </citation>
    <scope>NUCLEOTIDE SEQUENCE [LARGE SCALE GENOMIC DNA]</scope>
    <source>
        <strain evidence="5">NZE10 / CBS 128990</strain>
    </source>
</reference>
<evidence type="ECO:0000313" key="5">
    <source>
        <dbReference type="Proteomes" id="UP000016933"/>
    </source>
</evidence>
<dbReference type="InterPro" id="IPR036291">
    <property type="entry name" value="NAD(P)-bd_dom_sf"/>
</dbReference>
<sequence>MTTIKVGVVGASGETGSSIVNGLLEAGNFEIIALTRPTSISKPFNLALASRGIIIREQDLSATSDPASLIPAISDLTIIISSIAPLDQAAQIPLATAAKAAGIKRFIPCAYVPVMPAGGTHILRDLKEQVYNHIKTLRLPFTIVDVGWWYQLSIPKLPSGRTDEFLLMGKSEIAGDGNVSSALTDLRDIGKYVARLAMDERAENRYVLVYNEMWTQNEVYKLVEKESGEQIERNYVSKEELEERVASVPEGSLDVTTLSVKAPAQYMLSWGVKGDNTPEYAKYLGYVTSKELYPEMEFNGFEAFVKEVLKGEAPTIYEELKKQFAAAQK</sequence>
<dbReference type="PANTHER" id="PTHR47706:SF9">
    <property type="entry name" value="NMRA-LIKE DOMAIN-CONTAINING PROTEIN-RELATED"/>
    <property type="match status" value="1"/>
</dbReference>
<keyword evidence="5" id="KW-1185">Reference proteome</keyword>
<dbReference type="eggNOG" id="ENOG502QPMY">
    <property type="taxonomic scope" value="Eukaryota"/>
</dbReference>
<dbReference type="SUPFAM" id="SSF51735">
    <property type="entry name" value="NAD(P)-binding Rossmann-fold domains"/>
    <property type="match status" value="1"/>
</dbReference>
<evidence type="ECO:0000256" key="2">
    <source>
        <dbReference type="ARBA" id="ARBA00023002"/>
    </source>
</evidence>
<keyword evidence="2" id="KW-0560">Oxidoreductase</keyword>
<dbReference type="Proteomes" id="UP000016933">
    <property type="component" value="Unassembled WGS sequence"/>
</dbReference>
<dbReference type="HOGENOM" id="CLU_044876_6_0_1"/>
<dbReference type="OrthoDB" id="419598at2759"/>
<organism evidence="4 5">
    <name type="scientific">Dothistroma septosporum (strain NZE10 / CBS 128990)</name>
    <name type="common">Red band needle blight fungus</name>
    <name type="synonym">Mycosphaerella pini</name>
    <dbReference type="NCBI Taxonomy" id="675120"/>
    <lineage>
        <taxon>Eukaryota</taxon>
        <taxon>Fungi</taxon>
        <taxon>Dikarya</taxon>
        <taxon>Ascomycota</taxon>
        <taxon>Pezizomycotina</taxon>
        <taxon>Dothideomycetes</taxon>
        <taxon>Dothideomycetidae</taxon>
        <taxon>Mycosphaerellales</taxon>
        <taxon>Mycosphaerellaceae</taxon>
        <taxon>Dothistroma</taxon>
    </lineage>
</organism>
<dbReference type="GO" id="GO:0016491">
    <property type="term" value="F:oxidoreductase activity"/>
    <property type="evidence" value="ECO:0007669"/>
    <property type="project" value="UniProtKB-KW"/>
</dbReference>
<proteinExistence type="predicted"/>
<dbReference type="AlphaFoldDB" id="N1PUG8"/>